<keyword evidence="8" id="KW-1185">Reference proteome</keyword>
<dbReference type="RefSeq" id="WP_379049714.1">
    <property type="nucleotide sequence ID" value="NZ_JBHUIK010000001.1"/>
</dbReference>
<feature type="domain" description="ABC transmembrane type-2" evidence="6">
    <location>
        <begin position="8"/>
        <end position="236"/>
    </location>
</feature>
<dbReference type="Proteomes" id="UP001597318">
    <property type="component" value="Unassembled WGS sequence"/>
</dbReference>
<feature type="transmembrane region" description="Helical" evidence="5">
    <location>
        <begin position="211"/>
        <end position="233"/>
    </location>
</feature>
<dbReference type="InterPro" id="IPR000412">
    <property type="entry name" value="ABC_2_transport"/>
</dbReference>
<evidence type="ECO:0000256" key="4">
    <source>
        <dbReference type="ARBA" id="ARBA00023136"/>
    </source>
</evidence>
<accession>A0ABW5BS89</accession>
<protein>
    <recommendedName>
        <fullName evidence="5">Transport permease protein</fullName>
    </recommendedName>
</protein>
<feature type="transmembrane region" description="Helical" evidence="5">
    <location>
        <begin position="89"/>
        <end position="117"/>
    </location>
</feature>
<evidence type="ECO:0000313" key="7">
    <source>
        <dbReference type="EMBL" id="MFD2212424.1"/>
    </source>
</evidence>
<comment type="subcellular location">
    <subcellularLocation>
        <location evidence="5">Cell membrane</location>
        <topology evidence="5">Multi-pass membrane protein</topology>
    </subcellularLocation>
    <subcellularLocation>
        <location evidence="1">Membrane</location>
        <topology evidence="1">Multi-pass membrane protein</topology>
    </subcellularLocation>
</comment>
<feature type="transmembrane region" description="Helical" evidence="5">
    <location>
        <begin position="123"/>
        <end position="147"/>
    </location>
</feature>
<evidence type="ECO:0000256" key="1">
    <source>
        <dbReference type="ARBA" id="ARBA00004141"/>
    </source>
</evidence>
<keyword evidence="5" id="KW-1003">Cell membrane</keyword>
<reference evidence="8" key="1">
    <citation type="journal article" date="2019" name="Int. J. Syst. Evol. Microbiol.">
        <title>The Global Catalogue of Microorganisms (GCM) 10K type strain sequencing project: providing services to taxonomists for standard genome sequencing and annotation.</title>
        <authorList>
            <consortium name="The Broad Institute Genomics Platform"/>
            <consortium name="The Broad Institute Genome Sequencing Center for Infectious Disease"/>
            <person name="Wu L."/>
            <person name="Ma J."/>
        </authorList>
    </citation>
    <scope>NUCLEOTIDE SEQUENCE [LARGE SCALE GENOMIC DNA]</scope>
    <source>
        <strain evidence="8">CGMCC 1.15474</strain>
    </source>
</reference>
<organism evidence="7 8">
    <name type="scientific">Metabacillus endolithicus</name>
    <dbReference type="NCBI Taxonomy" id="1535204"/>
    <lineage>
        <taxon>Bacteria</taxon>
        <taxon>Bacillati</taxon>
        <taxon>Bacillota</taxon>
        <taxon>Bacilli</taxon>
        <taxon>Bacillales</taxon>
        <taxon>Bacillaceae</taxon>
        <taxon>Metabacillus</taxon>
    </lineage>
</organism>
<dbReference type="PROSITE" id="PS51012">
    <property type="entry name" value="ABC_TM2"/>
    <property type="match status" value="1"/>
</dbReference>
<feature type="transmembrane region" description="Helical" evidence="5">
    <location>
        <begin position="159"/>
        <end position="176"/>
    </location>
</feature>
<dbReference type="InterPro" id="IPR013525">
    <property type="entry name" value="ABC2_TM"/>
</dbReference>
<evidence type="ECO:0000256" key="3">
    <source>
        <dbReference type="ARBA" id="ARBA00022989"/>
    </source>
</evidence>
<keyword evidence="4 5" id="KW-0472">Membrane</keyword>
<evidence type="ECO:0000313" key="8">
    <source>
        <dbReference type="Proteomes" id="UP001597318"/>
    </source>
</evidence>
<keyword evidence="5" id="KW-0813">Transport</keyword>
<evidence type="ECO:0000259" key="6">
    <source>
        <dbReference type="PROSITE" id="PS51012"/>
    </source>
</evidence>
<sequence length="250" mass="28114">MVNTIFRSMLVTSLRDKITLFYSFMFPLALIIGLGFYFDDGEMPVKIVSGVTAISTIFWGMQGIAFQVHFQRNKGVYKFLKLTPMPTMLFVSIMILARTVIGIVVNMVVWGFGMLFLQIDITFGSFLTTFLLIVIGTLCFTSIGFVISNLANNEGQINMYSNLLQLPMIFMSQAFYSLQNAPDWVKIIGKLLPFEHYVKGLRNAITLDGSITLAIIIPLAFMIGSLVLSTYTFKWESSTTTMTKKSKKFA</sequence>
<feature type="transmembrane region" description="Helical" evidence="5">
    <location>
        <begin position="50"/>
        <end position="68"/>
    </location>
</feature>
<gene>
    <name evidence="7" type="ORF">ACFSKK_01715</name>
</gene>
<dbReference type="PRINTS" id="PR00164">
    <property type="entry name" value="ABC2TRNSPORT"/>
</dbReference>
<dbReference type="EMBL" id="JBHUIK010000001">
    <property type="protein sequence ID" value="MFD2212424.1"/>
    <property type="molecule type" value="Genomic_DNA"/>
</dbReference>
<dbReference type="PANTHER" id="PTHR43229">
    <property type="entry name" value="NODULATION PROTEIN J"/>
    <property type="match status" value="1"/>
</dbReference>
<proteinExistence type="inferred from homology"/>
<dbReference type="Pfam" id="PF01061">
    <property type="entry name" value="ABC2_membrane"/>
    <property type="match status" value="1"/>
</dbReference>
<name>A0ABW5BS89_9BACI</name>
<comment type="similarity">
    <text evidence="5">Belongs to the ABC-2 integral membrane protein family.</text>
</comment>
<evidence type="ECO:0000256" key="5">
    <source>
        <dbReference type="RuleBase" id="RU361157"/>
    </source>
</evidence>
<keyword evidence="3 5" id="KW-1133">Transmembrane helix</keyword>
<dbReference type="PIRSF" id="PIRSF006648">
    <property type="entry name" value="DrrB"/>
    <property type="match status" value="1"/>
</dbReference>
<dbReference type="InterPro" id="IPR047817">
    <property type="entry name" value="ABC2_TM_bact-type"/>
</dbReference>
<dbReference type="InterPro" id="IPR051784">
    <property type="entry name" value="Nod_factor_ABC_transporter"/>
</dbReference>
<feature type="transmembrane region" description="Helical" evidence="5">
    <location>
        <begin position="20"/>
        <end position="38"/>
    </location>
</feature>
<keyword evidence="2 5" id="KW-0812">Transmembrane</keyword>
<comment type="caution">
    <text evidence="7">The sequence shown here is derived from an EMBL/GenBank/DDBJ whole genome shotgun (WGS) entry which is preliminary data.</text>
</comment>
<dbReference type="PANTHER" id="PTHR43229:SF3">
    <property type="entry name" value="ABC-TYPE MULTIDRUG TRANSPORT SYSTEM, PERMEASE COMPONENT"/>
    <property type="match status" value="1"/>
</dbReference>
<evidence type="ECO:0000256" key="2">
    <source>
        <dbReference type="ARBA" id="ARBA00022692"/>
    </source>
</evidence>